<accession>A0A133S318</accession>
<proteinExistence type="inferred from homology"/>
<dbReference type="PATRIC" id="fig|39777.7.peg.1382"/>
<dbReference type="CDD" id="cd16320">
    <property type="entry name" value="MraZ_N"/>
    <property type="match status" value="1"/>
</dbReference>
<dbReference type="GO" id="GO:2000143">
    <property type="term" value="P:negative regulation of DNA-templated transcription initiation"/>
    <property type="evidence" value="ECO:0007669"/>
    <property type="project" value="TreeGrafter"/>
</dbReference>
<dbReference type="GO" id="GO:0003700">
    <property type="term" value="F:DNA-binding transcription factor activity"/>
    <property type="evidence" value="ECO:0007669"/>
    <property type="project" value="UniProtKB-UniRule"/>
</dbReference>
<keyword evidence="6 7" id="KW-0804">Transcription</keyword>
<keyword evidence="3" id="KW-0677">Repeat</keyword>
<evidence type="ECO:0000256" key="6">
    <source>
        <dbReference type="ARBA" id="ARBA00023163"/>
    </source>
</evidence>
<dbReference type="Proteomes" id="UP000070226">
    <property type="component" value="Unassembled WGS sequence"/>
</dbReference>
<evidence type="ECO:0000256" key="4">
    <source>
        <dbReference type="ARBA" id="ARBA00023015"/>
    </source>
</evidence>
<dbReference type="InterPro" id="IPR003444">
    <property type="entry name" value="MraZ"/>
</dbReference>
<evidence type="ECO:0000259" key="8">
    <source>
        <dbReference type="PROSITE" id="PS51740"/>
    </source>
</evidence>
<evidence type="ECO:0000256" key="3">
    <source>
        <dbReference type="ARBA" id="ARBA00022737"/>
    </source>
</evidence>
<feature type="domain" description="SpoVT-AbrB" evidence="8">
    <location>
        <begin position="76"/>
        <end position="119"/>
    </location>
</feature>
<evidence type="ECO:0000313" key="9">
    <source>
        <dbReference type="EMBL" id="KXA62854.1"/>
    </source>
</evidence>
<comment type="subcellular location">
    <subcellularLocation>
        <location evidence="7">Cytoplasm</location>
        <location evidence="7">Nucleoid</location>
    </subcellularLocation>
</comment>
<organism evidence="9">
    <name type="scientific">Veillonella atypica</name>
    <dbReference type="NCBI Taxonomy" id="39777"/>
    <lineage>
        <taxon>Bacteria</taxon>
        <taxon>Bacillati</taxon>
        <taxon>Bacillota</taxon>
        <taxon>Negativicutes</taxon>
        <taxon>Veillonellales</taxon>
        <taxon>Veillonellaceae</taxon>
        <taxon>Veillonella</taxon>
    </lineage>
</organism>
<dbReference type="InterPro" id="IPR007159">
    <property type="entry name" value="SpoVT-AbrB_dom"/>
</dbReference>
<evidence type="ECO:0000256" key="1">
    <source>
        <dbReference type="ARBA" id="ARBA00013860"/>
    </source>
</evidence>
<dbReference type="NCBIfam" id="TIGR00242">
    <property type="entry name" value="division/cell wall cluster transcriptional repressor MraZ"/>
    <property type="match status" value="1"/>
</dbReference>
<gene>
    <name evidence="7" type="primary">mraZ</name>
    <name evidence="9" type="ORF">HMPREF3233_01417</name>
</gene>
<dbReference type="InterPro" id="IPR035642">
    <property type="entry name" value="MraZ_N"/>
</dbReference>
<dbReference type="Pfam" id="PF02381">
    <property type="entry name" value="MraZ"/>
    <property type="match status" value="2"/>
</dbReference>
<dbReference type="AlphaFoldDB" id="A0A133S318"/>
<keyword evidence="2 7" id="KW-0963">Cytoplasm</keyword>
<evidence type="ECO:0000256" key="2">
    <source>
        <dbReference type="ARBA" id="ARBA00022490"/>
    </source>
</evidence>
<protein>
    <recommendedName>
        <fullName evidence="1 7">Transcriptional regulator MraZ</fullName>
    </recommendedName>
</protein>
<dbReference type="RefSeq" id="WP_060807759.1">
    <property type="nucleotide sequence ID" value="NZ_JAJCLE010000002.1"/>
</dbReference>
<comment type="caution">
    <text evidence="9">The sequence shown here is derived from an EMBL/GenBank/DDBJ whole genome shotgun (WGS) entry which is preliminary data.</text>
</comment>
<dbReference type="PROSITE" id="PS51740">
    <property type="entry name" value="SPOVT_ABRB"/>
    <property type="match status" value="2"/>
</dbReference>
<evidence type="ECO:0000256" key="7">
    <source>
        <dbReference type="HAMAP-Rule" id="MF_01008"/>
    </source>
</evidence>
<dbReference type="HAMAP" id="MF_01008">
    <property type="entry name" value="MraZ"/>
    <property type="match status" value="1"/>
</dbReference>
<dbReference type="InterPro" id="IPR037914">
    <property type="entry name" value="SpoVT-AbrB_sf"/>
</dbReference>
<dbReference type="GO" id="GO:0000976">
    <property type="term" value="F:transcription cis-regulatory region binding"/>
    <property type="evidence" value="ECO:0007669"/>
    <property type="project" value="TreeGrafter"/>
</dbReference>
<keyword evidence="5 7" id="KW-0238">DNA-binding</keyword>
<dbReference type="InterPro" id="IPR035644">
    <property type="entry name" value="MraZ_C"/>
</dbReference>
<dbReference type="EMBL" id="LRQT01000079">
    <property type="protein sequence ID" value="KXA62854.1"/>
    <property type="molecule type" value="Genomic_DNA"/>
</dbReference>
<dbReference type="InterPro" id="IPR020603">
    <property type="entry name" value="MraZ_dom"/>
</dbReference>
<dbReference type="GO" id="GO:0005737">
    <property type="term" value="C:cytoplasm"/>
    <property type="evidence" value="ECO:0007669"/>
    <property type="project" value="UniProtKB-UniRule"/>
</dbReference>
<dbReference type="PANTHER" id="PTHR34701:SF1">
    <property type="entry name" value="TRANSCRIPTIONAL REGULATOR MRAZ"/>
    <property type="match status" value="1"/>
</dbReference>
<evidence type="ECO:0000313" key="10">
    <source>
        <dbReference type="Proteomes" id="UP000070226"/>
    </source>
</evidence>
<evidence type="ECO:0000256" key="5">
    <source>
        <dbReference type="ARBA" id="ARBA00023125"/>
    </source>
</evidence>
<dbReference type="InterPro" id="IPR038619">
    <property type="entry name" value="MraZ_sf"/>
</dbReference>
<dbReference type="SUPFAM" id="SSF89447">
    <property type="entry name" value="AbrB/MazE/MraZ-like"/>
    <property type="match status" value="1"/>
</dbReference>
<dbReference type="CDD" id="cd16321">
    <property type="entry name" value="MraZ_C"/>
    <property type="match status" value="1"/>
</dbReference>
<dbReference type="PANTHER" id="PTHR34701">
    <property type="entry name" value="TRANSCRIPTIONAL REGULATOR MRAZ"/>
    <property type="match status" value="1"/>
</dbReference>
<dbReference type="Gene3D" id="3.40.1550.20">
    <property type="entry name" value="Transcriptional regulator MraZ domain"/>
    <property type="match status" value="1"/>
</dbReference>
<feature type="domain" description="SpoVT-AbrB" evidence="8">
    <location>
        <begin position="5"/>
        <end position="47"/>
    </location>
</feature>
<comment type="subunit">
    <text evidence="7">Forms oligomers.</text>
</comment>
<sequence>MFMGEYNHTIDAKGRLIIPAKIREQLGDHCVLSKGLDNCIAIYTAESWEQLSKALQSLPSNKANARAIKRFYFGSAAELEFDKQGRILVPSALREHAELQKDAVIIGTGDKVEIWSRERFDAYDAEVADSVESLAEGLEGIVL</sequence>
<reference evidence="9 10" key="1">
    <citation type="submission" date="2016-01" db="EMBL/GenBank/DDBJ databases">
        <authorList>
            <person name="Oliw E.H."/>
        </authorList>
    </citation>
    <scope>NUCLEOTIDE SEQUENCE [LARGE SCALE GENOMIC DNA]</scope>
    <source>
        <strain evidence="9 10">CMW7756B</strain>
    </source>
</reference>
<name>A0A133S318_9FIRM</name>
<dbReference type="STRING" id="39777.B7L28_05530"/>
<dbReference type="GO" id="GO:0009295">
    <property type="term" value="C:nucleoid"/>
    <property type="evidence" value="ECO:0007669"/>
    <property type="project" value="UniProtKB-SubCell"/>
</dbReference>
<comment type="similarity">
    <text evidence="7">Belongs to the MraZ family.</text>
</comment>
<keyword evidence="4 7" id="KW-0805">Transcription regulation</keyword>